<gene>
    <name evidence="1" type="ordered locus">Caka_1833</name>
</gene>
<evidence type="ECO:0000313" key="1">
    <source>
        <dbReference type="EMBL" id="ADE54851.1"/>
    </source>
</evidence>
<reference evidence="1 2" key="1">
    <citation type="journal article" date="2010" name="Stand. Genomic Sci.">
        <title>Complete genome sequence of Coraliomargarita akajimensis type strain (04OKA010-24).</title>
        <authorList>
            <person name="Mavromatis K."/>
            <person name="Abt B."/>
            <person name="Brambilla E."/>
            <person name="Lapidus A."/>
            <person name="Copeland A."/>
            <person name="Deshpande S."/>
            <person name="Nolan M."/>
            <person name="Lucas S."/>
            <person name="Tice H."/>
            <person name="Cheng J.F."/>
            <person name="Han C."/>
            <person name="Detter J.C."/>
            <person name="Woyke T."/>
            <person name="Goodwin L."/>
            <person name="Pitluck S."/>
            <person name="Held B."/>
            <person name="Brettin T."/>
            <person name="Tapia R."/>
            <person name="Ivanova N."/>
            <person name="Mikhailova N."/>
            <person name="Pati A."/>
            <person name="Liolios K."/>
            <person name="Chen A."/>
            <person name="Palaniappan K."/>
            <person name="Land M."/>
            <person name="Hauser L."/>
            <person name="Chang Y.J."/>
            <person name="Jeffries C.D."/>
            <person name="Rohde M."/>
            <person name="Goker M."/>
            <person name="Bristow J."/>
            <person name="Eisen J.A."/>
            <person name="Markowitz V."/>
            <person name="Hugenholtz P."/>
            <person name="Klenk H.P."/>
            <person name="Kyrpides N.C."/>
        </authorList>
    </citation>
    <scope>NUCLEOTIDE SEQUENCE [LARGE SCALE GENOMIC DNA]</scope>
    <source>
        <strain evidence="2">DSM 45221 / IAM 15411 / JCM 23193 / KCTC 12865</strain>
    </source>
</reference>
<dbReference type="EMBL" id="CP001998">
    <property type="protein sequence ID" value="ADE54851.1"/>
    <property type="molecule type" value="Genomic_DNA"/>
</dbReference>
<sequence>MLNGKLATDELRIRKESGAHPVSLPVIQLTNTR</sequence>
<protein>
    <submittedName>
        <fullName evidence="1">Uncharacterized protein</fullName>
    </submittedName>
</protein>
<keyword evidence="2" id="KW-1185">Reference proteome</keyword>
<proteinExistence type="predicted"/>
<accession>D5EKA2</accession>
<dbReference type="Proteomes" id="UP000000925">
    <property type="component" value="Chromosome"/>
</dbReference>
<dbReference type="STRING" id="583355.Caka_1833"/>
<dbReference type="KEGG" id="caa:Caka_1833"/>
<evidence type="ECO:0000313" key="2">
    <source>
        <dbReference type="Proteomes" id="UP000000925"/>
    </source>
</evidence>
<organism evidence="1 2">
    <name type="scientific">Coraliomargarita akajimensis (strain DSM 45221 / IAM 15411 / JCM 23193 / KCTC 12865 / 04OKA010-24)</name>
    <dbReference type="NCBI Taxonomy" id="583355"/>
    <lineage>
        <taxon>Bacteria</taxon>
        <taxon>Pseudomonadati</taxon>
        <taxon>Verrucomicrobiota</taxon>
        <taxon>Opitutia</taxon>
        <taxon>Puniceicoccales</taxon>
        <taxon>Coraliomargaritaceae</taxon>
        <taxon>Coraliomargarita</taxon>
    </lineage>
</organism>
<name>D5EKA2_CORAD</name>
<dbReference type="AlphaFoldDB" id="D5EKA2"/>
<dbReference type="HOGENOM" id="CLU_3381387_0_0_0"/>